<dbReference type="NCBIfam" id="TIGR01461">
    <property type="entry name" value="greB"/>
    <property type="match status" value="1"/>
</dbReference>
<dbReference type="GO" id="GO:0006354">
    <property type="term" value="P:DNA-templated transcription elongation"/>
    <property type="evidence" value="ECO:0007669"/>
    <property type="project" value="TreeGrafter"/>
</dbReference>
<dbReference type="GO" id="GO:0032784">
    <property type="term" value="P:regulation of DNA-templated transcription elongation"/>
    <property type="evidence" value="ECO:0007669"/>
    <property type="project" value="UniProtKB-UniRule"/>
</dbReference>
<dbReference type="Proteomes" id="UP000182373">
    <property type="component" value="Chromosome"/>
</dbReference>
<organism evidence="7 8">
    <name type="scientific">Granulibacter bethesdensis</name>
    <dbReference type="NCBI Taxonomy" id="364410"/>
    <lineage>
        <taxon>Bacteria</taxon>
        <taxon>Pseudomonadati</taxon>
        <taxon>Pseudomonadota</taxon>
        <taxon>Alphaproteobacteria</taxon>
        <taxon>Acetobacterales</taxon>
        <taxon>Acetobacteraceae</taxon>
        <taxon>Granulibacter</taxon>
    </lineage>
</organism>
<dbReference type="PANTHER" id="PTHR30437:SF6">
    <property type="entry name" value="TRANSCRIPTION ELONGATION FACTOR GREB"/>
    <property type="match status" value="1"/>
</dbReference>
<gene>
    <name evidence="4" type="primary">greB</name>
    <name evidence="7" type="ORF">GbCGDNIH9_1805</name>
</gene>
<proteinExistence type="inferred from homology"/>
<evidence type="ECO:0000256" key="2">
    <source>
        <dbReference type="ARBA" id="ARBA00023125"/>
    </source>
</evidence>
<dbReference type="Pfam" id="PF01272">
    <property type="entry name" value="GreA_GreB"/>
    <property type="match status" value="1"/>
</dbReference>
<dbReference type="GO" id="GO:0003746">
    <property type="term" value="F:translation elongation factor activity"/>
    <property type="evidence" value="ECO:0007669"/>
    <property type="project" value="UniProtKB-KW"/>
</dbReference>
<dbReference type="Gene3D" id="3.10.50.30">
    <property type="entry name" value="Transcription elongation factor, GreA/GreB, C-terminal domain"/>
    <property type="match status" value="1"/>
</dbReference>
<dbReference type="InterPro" id="IPR018151">
    <property type="entry name" value="TF_GreA/GreB_CS"/>
</dbReference>
<evidence type="ECO:0000313" key="8">
    <source>
        <dbReference type="Proteomes" id="UP000182373"/>
    </source>
</evidence>
<dbReference type="InterPro" id="IPR028624">
    <property type="entry name" value="Tscrpt_elong_fac_GreA/B"/>
</dbReference>
<sequence length="169" mass="18576">MTTPPKPSSDGSFYMTPVGHAQMVAELKQLMREERPKIVEIVSWAAGNGDRSENGDYLYGKKRLREIDRRVRFLTKRLENAVVIDPATQPHKDRIYFGATVTYINEADETVQVTIVGADEADMSLGRISLLSPVAKALLGASKGDEVTVITPVKAEVLDVLDVAYCPLA</sequence>
<accession>A0AAC9P9C5</accession>
<dbReference type="PANTHER" id="PTHR30437">
    <property type="entry name" value="TRANSCRIPTION ELONGATION FACTOR GREA"/>
    <property type="match status" value="1"/>
</dbReference>
<dbReference type="InterPro" id="IPR001437">
    <property type="entry name" value="Tscrpt_elong_fac_GreA/B_C"/>
</dbReference>
<dbReference type="InterPro" id="IPR036953">
    <property type="entry name" value="GreA/GreB_C_sf"/>
</dbReference>
<evidence type="ECO:0000259" key="5">
    <source>
        <dbReference type="Pfam" id="PF01272"/>
    </source>
</evidence>
<dbReference type="SUPFAM" id="SSF54534">
    <property type="entry name" value="FKBP-like"/>
    <property type="match status" value="1"/>
</dbReference>
<dbReference type="GO" id="GO:0070063">
    <property type="term" value="F:RNA polymerase binding"/>
    <property type="evidence" value="ECO:0007669"/>
    <property type="project" value="InterPro"/>
</dbReference>
<dbReference type="EMBL" id="CP018191">
    <property type="protein sequence ID" value="APH55115.1"/>
    <property type="molecule type" value="Genomic_DNA"/>
</dbReference>
<protein>
    <recommendedName>
        <fullName evidence="4">Transcription elongation factor GreB</fullName>
    </recommendedName>
    <alternativeName>
        <fullName evidence="4">Transcript cleavage factor GreB</fullName>
    </alternativeName>
</protein>
<keyword evidence="1 4" id="KW-0805">Transcription regulation</keyword>
<evidence type="ECO:0000256" key="3">
    <source>
        <dbReference type="ARBA" id="ARBA00023163"/>
    </source>
</evidence>
<evidence type="ECO:0000256" key="4">
    <source>
        <dbReference type="HAMAP-Rule" id="MF_00930"/>
    </source>
</evidence>
<keyword evidence="7" id="KW-0251">Elongation factor</keyword>
<dbReference type="Gene3D" id="1.10.287.180">
    <property type="entry name" value="Transcription elongation factor, GreA/GreB, N-terminal domain"/>
    <property type="match status" value="1"/>
</dbReference>
<keyword evidence="3 4" id="KW-0804">Transcription</keyword>
<feature type="domain" description="Transcription elongation factor GreA/GreB N-terminal" evidence="6">
    <location>
        <begin position="14"/>
        <end position="83"/>
    </location>
</feature>
<dbReference type="InterPro" id="IPR022691">
    <property type="entry name" value="Tscrpt_elong_fac_GreA/B_N"/>
</dbReference>
<name>A0AAC9P9C5_9PROT</name>
<keyword evidence="2 4" id="KW-0238">DNA-binding</keyword>
<dbReference type="InterPro" id="IPR006358">
    <property type="entry name" value="Tscrpt_elong_fac_GreB"/>
</dbReference>
<dbReference type="AlphaFoldDB" id="A0AAC9P9C5"/>
<dbReference type="HAMAP" id="MF_00105">
    <property type="entry name" value="GreA_GreB"/>
    <property type="match status" value="1"/>
</dbReference>
<reference evidence="8" key="1">
    <citation type="submission" date="2016-11" db="EMBL/GenBank/DDBJ databases">
        <title>Comparative genomic and phenotypic analysis of Granulibacter bethesdensis clinical isolates from patients with chronic granulomatous disease.</title>
        <authorList>
            <person name="Zarember K.A."/>
            <person name="Porcella S.F."/>
            <person name="Chu J."/>
            <person name="Ding L."/>
            <person name="Dahlstrom E."/>
            <person name="Barbian K."/>
            <person name="Martens C."/>
            <person name="Sykora L."/>
            <person name="Kramer S."/>
            <person name="Pettinato A.M."/>
            <person name="Hong H."/>
            <person name="Wald G."/>
            <person name="Berg L.J."/>
            <person name="Rogge L.S."/>
            <person name="Greenberg D.E."/>
            <person name="Falcone E.L."/>
            <person name="Neves J.F."/>
            <person name="Simoes M.J."/>
            <person name="Casal M."/>
            <person name="Rodriguez-Lopez F.C."/>
            <person name="Zelazny A."/>
            <person name="Gallin J.I."/>
            <person name="Holland S.M."/>
        </authorList>
    </citation>
    <scope>NUCLEOTIDE SEQUENCE [LARGE SCALE GENOMIC DNA]</scope>
    <source>
        <strain evidence="8">NIH9.1</strain>
    </source>
</reference>
<dbReference type="FunFam" id="3.10.50.30:FF:000001">
    <property type="entry name" value="Transcription elongation factor GreA"/>
    <property type="match status" value="1"/>
</dbReference>
<dbReference type="PROSITE" id="PS00830">
    <property type="entry name" value="GREAB_2"/>
    <property type="match status" value="1"/>
</dbReference>
<keyword evidence="7" id="KW-0648">Protein biosynthesis</keyword>
<dbReference type="FunFam" id="1.10.287.180:FF:000001">
    <property type="entry name" value="Transcription elongation factor GreA"/>
    <property type="match status" value="1"/>
</dbReference>
<dbReference type="HAMAP" id="MF_00930">
    <property type="entry name" value="GreB"/>
    <property type="match status" value="1"/>
</dbReference>
<feature type="domain" description="Transcription elongation factor GreA/GreB C-terminal" evidence="5">
    <location>
        <begin position="92"/>
        <end position="165"/>
    </location>
</feature>
<dbReference type="GO" id="GO:0003677">
    <property type="term" value="F:DNA binding"/>
    <property type="evidence" value="ECO:0007669"/>
    <property type="project" value="UniProtKB-UniRule"/>
</dbReference>
<dbReference type="SUPFAM" id="SSF46557">
    <property type="entry name" value="GreA transcript cleavage protein, N-terminal domain"/>
    <property type="match status" value="1"/>
</dbReference>
<dbReference type="InterPro" id="IPR036805">
    <property type="entry name" value="Tscrpt_elong_fac_GreA/B_N_sf"/>
</dbReference>
<comment type="similarity">
    <text evidence="4">Belongs to the GreA/GreB family. GreB subfamily.</text>
</comment>
<dbReference type="InterPro" id="IPR023459">
    <property type="entry name" value="Tscrpt_elong_fac_GreA/B_fam"/>
</dbReference>
<evidence type="ECO:0000256" key="1">
    <source>
        <dbReference type="ARBA" id="ARBA00023015"/>
    </source>
</evidence>
<evidence type="ECO:0000259" key="6">
    <source>
        <dbReference type="Pfam" id="PF03449"/>
    </source>
</evidence>
<comment type="function">
    <text evidence="4">Necessary for efficient RNA polymerase transcription elongation past template-encoded arresting sites. The arresting sites in DNA have the property of trapping a certain fraction of elongating RNA polymerases that pass through, resulting in locked ternary complexes. Cleavage of the nascent transcript by cleavage factors such as GreA or GreB allows the resumption of elongation from the new 3'terminus. GreB releases sequences of up to 9 nucleotides in length.</text>
</comment>
<dbReference type="NCBIfam" id="NF002506">
    <property type="entry name" value="PRK01885.1"/>
    <property type="match status" value="1"/>
</dbReference>
<dbReference type="PROSITE" id="PS00829">
    <property type="entry name" value="GREAB_1"/>
    <property type="match status" value="1"/>
</dbReference>
<evidence type="ECO:0000313" key="7">
    <source>
        <dbReference type="EMBL" id="APH55115.1"/>
    </source>
</evidence>
<dbReference type="PIRSF" id="PIRSF006092">
    <property type="entry name" value="GreA_GreB"/>
    <property type="match status" value="1"/>
</dbReference>
<dbReference type="Pfam" id="PF03449">
    <property type="entry name" value="GreA_GreB_N"/>
    <property type="match status" value="1"/>
</dbReference>